<reference evidence="9 10" key="1">
    <citation type="submission" date="2023-04" db="EMBL/GenBank/DDBJ databases">
        <title>Funneling lignin-derived compounds into biodiesel using alkali-halophilic Citricoccus sp. P2.</title>
        <authorList>
            <person name="Luo C.-B."/>
        </authorList>
    </citation>
    <scope>NUCLEOTIDE SEQUENCE [LARGE SCALE GENOMIC DNA]</scope>
    <source>
        <strain evidence="9 10">P2</strain>
    </source>
</reference>
<keyword evidence="10" id="KW-1185">Reference proteome</keyword>
<keyword evidence="5 7" id="KW-1133">Transmembrane helix</keyword>
<dbReference type="RefSeq" id="WP_278157482.1">
    <property type="nucleotide sequence ID" value="NZ_CP121252.1"/>
</dbReference>
<feature type="domain" description="Glycine transporter" evidence="8">
    <location>
        <begin position="102"/>
        <end position="175"/>
    </location>
</feature>
<organism evidence="9 10">
    <name type="scientific">Citricoccus muralis</name>
    <dbReference type="NCBI Taxonomy" id="169134"/>
    <lineage>
        <taxon>Bacteria</taxon>
        <taxon>Bacillati</taxon>
        <taxon>Actinomycetota</taxon>
        <taxon>Actinomycetes</taxon>
        <taxon>Micrococcales</taxon>
        <taxon>Micrococcaceae</taxon>
        <taxon>Citricoccus</taxon>
    </lineage>
</organism>
<sequence length="231" mass="24332">MDVELIASYLPSALQLADLIGVLFFAVSGALLAARRRFDVVGSLLLASLAGLGGGVVRDVILNDGVPNAFAQPIYLVPVVIAVLAVYLRAVQPDRLRRTLLVFDAAGLALFCVTGTQIALEAGAHPASAALLGTTTGVVGGLLRDVVANQVPDLFDPRGVYAVPALFGAALVAALDSLGWYSTWSGLTIVVLVFTTRLLALKFRWRVPGAALGQRRTEPLTQPVPIINPRR</sequence>
<keyword evidence="6 7" id="KW-0472">Membrane</keyword>
<comment type="similarity">
    <text evidence="2">Belongs to the UPF0126 family.</text>
</comment>
<evidence type="ECO:0000256" key="3">
    <source>
        <dbReference type="ARBA" id="ARBA00022475"/>
    </source>
</evidence>
<evidence type="ECO:0000256" key="7">
    <source>
        <dbReference type="SAM" id="Phobius"/>
    </source>
</evidence>
<proteinExistence type="inferred from homology"/>
<evidence type="ECO:0000256" key="1">
    <source>
        <dbReference type="ARBA" id="ARBA00004651"/>
    </source>
</evidence>
<evidence type="ECO:0000256" key="6">
    <source>
        <dbReference type="ARBA" id="ARBA00023136"/>
    </source>
</evidence>
<gene>
    <name evidence="9" type="ORF">P8192_13275</name>
</gene>
<dbReference type="Proteomes" id="UP001219037">
    <property type="component" value="Chromosome"/>
</dbReference>
<protein>
    <submittedName>
        <fullName evidence="9">TRIC cation channel family protein</fullName>
    </submittedName>
</protein>
<evidence type="ECO:0000259" key="8">
    <source>
        <dbReference type="Pfam" id="PF03458"/>
    </source>
</evidence>
<feature type="transmembrane region" description="Helical" evidence="7">
    <location>
        <begin position="69"/>
        <end position="88"/>
    </location>
</feature>
<dbReference type="PANTHER" id="PTHR30506:SF3">
    <property type="entry name" value="UPF0126 INNER MEMBRANE PROTEIN YADS-RELATED"/>
    <property type="match status" value="1"/>
</dbReference>
<dbReference type="EMBL" id="CP121252">
    <property type="protein sequence ID" value="WFP16335.1"/>
    <property type="molecule type" value="Genomic_DNA"/>
</dbReference>
<dbReference type="InterPro" id="IPR005115">
    <property type="entry name" value="Gly_transporter"/>
</dbReference>
<evidence type="ECO:0000313" key="10">
    <source>
        <dbReference type="Proteomes" id="UP001219037"/>
    </source>
</evidence>
<feature type="transmembrane region" description="Helical" evidence="7">
    <location>
        <begin position="40"/>
        <end position="57"/>
    </location>
</feature>
<feature type="transmembrane region" description="Helical" evidence="7">
    <location>
        <begin position="12"/>
        <end position="33"/>
    </location>
</feature>
<dbReference type="PANTHER" id="PTHR30506">
    <property type="entry name" value="INNER MEMBRANE PROTEIN"/>
    <property type="match status" value="1"/>
</dbReference>
<feature type="transmembrane region" description="Helical" evidence="7">
    <location>
        <begin position="100"/>
        <end position="120"/>
    </location>
</feature>
<name>A0ABY8H5F1_9MICC</name>
<keyword evidence="4 7" id="KW-0812">Transmembrane</keyword>
<evidence type="ECO:0000256" key="5">
    <source>
        <dbReference type="ARBA" id="ARBA00022989"/>
    </source>
</evidence>
<comment type="subcellular location">
    <subcellularLocation>
        <location evidence="1">Cell membrane</location>
        <topology evidence="1">Multi-pass membrane protein</topology>
    </subcellularLocation>
</comment>
<evidence type="ECO:0000256" key="4">
    <source>
        <dbReference type="ARBA" id="ARBA00022692"/>
    </source>
</evidence>
<dbReference type="Pfam" id="PF03458">
    <property type="entry name" value="Gly_transporter"/>
    <property type="match status" value="2"/>
</dbReference>
<keyword evidence="3" id="KW-1003">Cell membrane</keyword>
<evidence type="ECO:0000256" key="2">
    <source>
        <dbReference type="ARBA" id="ARBA00008193"/>
    </source>
</evidence>
<feature type="transmembrane region" description="Helical" evidence="7">
    <location>
        <begin position="181"/>
        <end position="200"/>
    </location>
</feature>
<feature type="domain" description="Glycine transporter" evidence="8">
    <location>
        <begin position="16"/>
        <end position="88"/>
    </location>
</feature>
<evidence type="ECO:0000313" key="9">
    <source>
        <dbReference type="EMBL" id="WFP16335.1"/>
    </source>
</evidence>
<accession>A0ABY8H5F1</accession>